<dbReference type="AlphaFoldDB" id="A0A1D7QLA5"/>
<dbReference type="KEGG" id="psty:BFS30_21270"/>
<accession>A0A1D7QLA5</accession>
<dbReference type="PANTHER" id="PTHR31061">
    <property type="entry name" value="LD22376P"/>
    <property type="match status" value="1"/>
</dbReference>
<feature type="transmembrane region" description="Helical" evidence="1">
    <location>
        <begin position="129"/>
        <end position="147"/>
    </location>
</feature>
<keyword evidence="1" id="KW-1133">Transmembrane helix</keyword>
<dbReference type="OrthoDB" id="9788724at2"/>
<dbReference type="RefSeq" id="WP_069381128.1">
    <property type="nucleotide sequence ID" value="NZ_CP017141.1"/>
</dbReference>
<sequence>MEKILTADHSAKGRLVSLDVMRGMIMILLCAESCRVYEAIMHIDPTAPMAGLITQFFHHPWHGLRFWDLVQPAFMFMAGAAMYISYHRKLEKGQSWGDNLSHILIRSLKLFICGVALHCVYADKPVWELWNVLTQLSFTMIVAYLIINRSYTWQLVFSIGLLLLTEVLYRGLLMPGFDQPFVEGRNFGAYVDTLLMGKINSDGWVTINCIPTAAHTIWGVLAGKLLISGNTTSYKIKVLVIAGIIALVLGFGLDLSGLTPIIKRISTSSFVLVSVGWVLLILAAVYWLVDVKGNVKYAWIFTVVGMNAIFIYLFFETVGLQWLNGKVAIFSGDLLHLFLNVPVSVAAIVSAITALVVEWFLCYWLYQRNIFFKL</sequence>
<evidence type="ECO:0000313" key="3">
    <source>
        <dbReference type="Proteomes" id="UP000094313"/>
    </source>
</evidence>
<proteinExistence type="predicted"/>
<organism evidence="2 3">
    <name type="scientific">Pedobacter steynii</name>
    <dbReference type="NCBI Taxonomy" id="430522"/>
    <lineage>
        <taxon>Bacteria</taxon>
        <taxon>Pseudomonadati</taxon>
        <taxon>Bacteroidota</taxon>
        <taxon>Sphingobacteriia</taxon>
        <taxon>Sphingobacteriales</taxon>
        <taxon>Sphingobacteriaceae</taxon>
        <taxon>Pedobacter</taxon>
    </lineage>
</organism>
<dbReference type="Proteomes" id="UP000094313">
    <property type="component" value="Chromosome"/>
</dbReference>
<name>A0A1D7QLA5_9SPHI</name>
<reference evidence="2 3" key="1">
    <citation type="submission" date="2016-08" db="EMBL/GenBank/DDBJ databases">
        <authorList>
            <person name="Seilhamer J.J."/>
        </authorList>
    </citation>
    <scope>NUCLEOTIDE SEQUENCE [LARGE SCALE GENOMIC DNA]</scope>
    <source>
        <strain evidence="2 3">DX4</strain>
    </source>
</reference>
<evidence type="ECO:0000313" key="2">
    <source>
        <dbReference type="EMBL" id="AOM79466.1"/>
    </source>
</evidence>
<feature type="transmembrane region" description="Helical" evidence="1">
    <location>
        <begin position="268"/>
        <end position="289"/>
    </location>
</feature>
<feature type="transmembrane region" description="Helical" evidence="1">
    <location>
        <begin position="335"/>
        <end position="366"/>
    </location>
</feature>
<keyword evidence="3" id="KW-1185">Reference proteome</keyword>
<gene>
    <name evidence="2" type="ORF">BFS30_21270</name>
</gene>
<evidence type="ECO:0000256" key="1">
    <source>
        <dbReference type="SAM" id="Phobius"/>
    </source>
</evidence>
<dbReference type="PANTHER" id="PTHR31061:SF24">
    <property type="entry name" value="LD22376P"/>
    <property type="match status" value="1"/>
</dbReference>
<feature type="transmembrane region" description="Helical" evidence="1">
    <location>
        <begin position="239"/>
        <end position="262"/>
    </location>
</feature>
<keyword evidence="1" id="KW-0812">Transmembrane</keyword>
<feature type="transmembrane region" description="Helical" evidence="1">
    <location>
        <begin position="296"/>
        <end position="315"/>
    </location>
</feature>
<dbReference type="EMBL" id="CP017141">
    <property type="protein sequence ID" value="AOM79466.1"/>
    <property type="molecule type" value="Genomic_DNA"/>
</dbReference>
<keyword evidence="1" id="KW-0472">Membrane</keyword>
<feature type="transmembrane region" description="Helical" evidence="1">
    <location>
        <begin position="154"/>
        <end position="172"/>
    </location>
</feature>
<protein>
    <submittedName>
        <fullName evidence="2">DUF5009 domain-containing protein</fullName>
    </submittedName>
</protein>
<feature type="transmembrane region" description="Helical" evidence="1">
    <location>
        <begin position="69"/>
        <end position="86"/>
    </location>
</feature>
<feature type="transmembrane region" description="Helical" evidence="1">
    <location>
        <begin position="204"/>
        <end position="227"/>
    </location>
</feature>
<feature type="transmembrane region" description="Helical" evidence="1">
    <location>
        <begin position="107"/>
        <end position="123"/>
    </location>
</feature>